<feature type="region of interest" description="Disordered" evidence="1">
    <location>
        <begin position="84"/>
        <end position="105"/>
    </location>
</feature>
<organism evidence="2 3">
    <name type="scientific">Eumeta variegata</name>
    <name type="common">Bagworm moth</name>
    <name type="synonym">Eumeta japonica</name>
    <dbReference type="NCBI Taxonomy" id="151549"/>
    <lineage>
        <taxon>Eukaryota</taxon>
        <taxon>Metazoa</taxon>
        <taxon>Ecdysozoa</taxon>
        <taxon>Arthropoda</taxon>
        <taxon>Hexapoda</taxon>
        <taxon>Insecta</taxon>
        <taxon>Pterygota</taxon>
        <taxon>Neoptera</taxon>
        <taxon>Endopterygota</taxon>
        <taxon>Lepidoptera</taxon>
        <taxon>Glossata</taxon>
        <taxon>Ditrysia</taxon>
        <taxon>Tineoidea</taxon>
        <taxon>Psychidae</taxon>
        <taxon>Oiketicinae</taxon>
        <taxon>Eumeta</taxon>
    </lineage>
</organism>
<evidence type="ECO:0000256" key="1">
    <source>
        <dbReference type="SAM" id="MobiDB-lite"/>
    </source>
</evidence>
<evidence type="ECO:0000313" key="2">
    <source>
        <dbReference type="EMBL" id="GBP09472.1"/>
    </source>
</evidence>
<proteinExistence type="predicted"/>
<name>A0A4C1T4X7_EUMVA</name>
<comment type="caution">
    <text evidence="2">The sequence shown here is derived from an EMBL/GenBank/DDBJ whole genome shotgun (WGS) entry which is preliminary data.</text>
</comment>
<reference evidence="2 3" key="1">
    <citation type="journal article" date="2019" name="Commun. Biol.">
        <title>The bagworm genome reveals a unique fibroin gene that provides high tensile strength.</title>
        <authorList>
            <person name="Kono N."/>
            <person name="Nakamura H."/>
            <person name="Ohtoshi R."/>
            <person name="Tomita M."/>
            <person name="Numata K."/>
            <person name="Arakawa K."/>
        </authorList>
    </citation>
    <scope>NUCLEOTIDE SEQUENCE [LARGE SCALE GENOMIC DNA]</scope>
</reference>
<keyword evidence="3" id="KW-1185">Reference proteome</keyword>
<dbReference type="EMBL" id="BGZK01004529">
    <property type="protein sequence ID" value="GBP09472.1"/>
    <property type="molecule type" value="Genomic_DNA"/>
</dbReference>
<protein>
    <submittedName>
        <fullName evidence="2">Uncharacterized protein</fullName>
    </submittedName>
</protein>
<evidence type="ECO:0000313" key="3">
    <source>
        <dbReference type="Proteomes" id="UP000299102"/>
    </source>
</evidence>
<accession>A0A4C1T4X7</accession>
<sequence length="147" mass="16027">MACGTTEGTLAQWFIGHGTDDTWAAYEGIAPVELLGCIRESHSCFKLLVEPPRWRAAPAPLTRPAAEPPLILLLLPKPTVPDRPVIMPPELGQRSGSPKAPPPPPPVALMLPARAVLKPPAFRPVPLYHCQHLRYFVCCDGMENLGR</sequence>
<dbReference type="AlphaFoldDB" id="A0A4C1T4X7"/>
<dbReference type="Proteomes" id="UP000299102">
    <property type="component" value="Unassembled WGS sequence"/>
</dbReference>
<gene>
    <name evidence="2" type="ORF">EVAR_72005_1</name>
</gene>